<evidence type="ECO:0000313" key="3">
    <source>
        <dbReference type="EMBL" id="CAK0909597.1"/>
    </source>
</evidence>
<organism evidence="3 4">
    <name type="scientific">Prorocentrum cordatum</name>
    <dbReference type="NCBI Taxonomy" id="2364126"/>
    <lineage>
        <taxon>Eukaryota</taxon>
        <taxon>Sar</taxon>
        <taxon>Alveolata</taxon>
        <taxon>Dinophyceae</taxon>
        <taxon>Prorocentrales</taxon>
        <taxon>Prorocentraceae</taxon>
        <taxon>Prorocentrum</taxon>
    </lineage>
</organism>
<keyword evidence="1" id="KW-0175">Coiled coil</keyword>
<evidence type="ECO:0000313" key="4">
    <source>
        <dbReference type="Proteomes" id="UP001189429"/>
    </source>
</evidence>
<feature type="non-terminal residue" evidence="3">
    <location>
        <position position="288"/>
    </location>
</feature>
<proteinExistence type="predicted"/>
<feature type="coiled-coil region" evidence="1">
    <location>
        <begin position="72"/>
        <end position="99"/>
    </location>
</feature>
<feature type="compositionally biased region" description="Basic and acidic residues" evidence="2">
    <location>
        <begin position="188"/>
        <end position="202"/>
    </location>
</feature>
<name>A0ABN9YA65_9DINO</name>
<evidence type="ECO:0000256" key="1">
    <source>
        <dbReference type="SAM" id="Coils"/>
    </source>
</evidence>
<dbReference type="Proteomes" id="UP001189429">
    <property type="component" value="Unassembled WGS sequence"/>
</dbReference>
<accession>A0ABN9YA65</accession>
<evidence type="ECO:0000256" key="2">
    <source>
        <dbReference type="SAM" id="MobiDB-lite"/>
    </source>
</evidence>
<dbReference type="EMBL" id="CAUYUJ010022224">
    <property type="protein sequence ID" value="CAK0909597.1"/>
    <property type="molecule type" value="Genomic_DNA"/>
</dbReference>
<comment type="caution">
    <text evidence="3">The sequence shown here is derived from an EMBL/GenBank/DDBJ whole genome shotgun (WGS) entry which is preliminary data.</text>
</comment>
<feature type="region of interest" description="Disordered" evidence="2">
    <location>
        <begin position="1"/>
        <end position="22"/>
    </location>
</feature>
<protein>
    <submittedName>
        <fullName evidence="3">Uncharacterized protein</fullName>
    </submittedName>
</protein>
<feature type="non-terminal residue" evidence="3">
    <location>
        <position position="1"/>
    </location>
</feature>
<feature type="region of interest" description="Disordered" evidence="2">
    <location>
        <begin position="188"/>
        <end position="209"/>
    </location>
</feature>
<reference evidence="3" key="1">
    <citation type="submission" date="2023-10" db="EMBL/GenBank/DDBJ databases">
        <authorList>
            <person name="Chen Y."/>
            <person name="Shah S."/>
            <person name="Dougan E. K."/>
            <person name="Thang M."/>
            <person name="Chan C."/>
        </authorList>
    </citation>
    <scope>NUCLEOTIDE SEQUENCE [LARGE SCALE GENOMIC DNA]</scope>
</reference>
<keyword evidence="4" id="KW-1185">Reference proteome</keyword>
<sequence length="288" mass="30630">EQMVASHPDLVGNDKTQSQAVEAALQQHFASRPPPPISAAKPPSLDAAERFKAPPFKQEHICKKVERCCWELVTAEHKVQDIQSRLDELTEEHLQATMAHEAAVVAVAGKGASSEPALPERLAFRLGLSLFVDVDEADEDNRAAAEALQAARRVMEKAYDALAAQKEGARIQSAEAAQLARMQRHLQDKAKVQQDATKRRSSEGAVAGGDAEAALEAALEPATPCVAEAPVPPTPVASEADADVVPAASVLAAEVPVLEATPEREAQHLSQAQAIHDRATKELAGQLA</sequence>
<feature type="coiled-coil region" evidence="1">
    <location>
        <begin position="134"/>
        <end position="165"/>
    </location>
</feature>
<gene>
    <name evidence="3" type="ORF">PCOR1329_LOCUS83965</name>
</gene>